<organism evidence="6 7">
    <name type="scientific">Ideonella dechloratans</name>
    <dbReference type="NCBI Taxonomy" id="36863"/>
    <lineage>
        <taxon>Bacteria</taxon>
        <taxon>Pseudomonadati</taxon>
        <taxon>Pseudomonadota</taxon>
        <taxon>Betaproteobacteria</taxon>
        <taxon>Burkholderiales</taxon>
        <taxon>Sphaerotilaceae</taxon>
        <taxon>Ideonella</taxon>
    </lineage>
</organism>
<dbReference type="Pfam" id="PF00563">
    <property type="entry name" value="EAL"/>
    <property type="match status" value="1"/>
</dbReference>
<dbReference type="Gene3D" id="3.20.20.450">
    <property type="entry name" value="EAL domain"/>
    <property type="match status" value="1"/>
</dbReference>
<dbReference type="SMART" id="SM00267">
    <property type="entry name" value="GGDEF"/>
    <property type="match status" value="1"/>
</dbReference>
<dbReference type="PROSITE" id="PS50112">
    <property type="entry name" value="PAS"/>
    <property type="match status" value="2"/>
</dbReference>
<dbReference type="InterPro" id="IPR000014">
    <property type="entry name" value="PAS"/>
</dbReference>
<name>A0A643FGZ0_IDEDE</name>
<dbReference type="OrthoDB" id="9813903at2"/>
<dbReference type="Pfam" id="PF13426">
    <property type="entry name" value="PAS_9"/>
    <property type="match status" value="2"/>
</dbReference>
<dbReference type="FunFam" id="3.20.20.450:FF:000001">
    <property type="entry name" value="Cyclic di-GMP phosphodiesterase yahA"/>
    <property type="match status" value="1"/>
</dbReference>
<dbReference type="PROSITE" id="PS50113">
    <property type="entry name" value="PAC"/>
    <property type="match status" value="3"/>
</dbReference>
<dbReference type="CDD" id="cd01949">
    <property type="entry name" value="GGDEF"/>
    <property type="match status" value="1"/>
</dbReference>
<dbReference type="InterPro" id="IPR052155">
    <property type="entry name" value="Biofilm_reg_signaling"/>
</dbReference>
<evidence type="ECO:0000259" key="3">
    <source>
        <dbReference type="PROSITE" id="PS50113"/>
    </source>
</evidence>
<dbReference type="EMBL" id="VZPB01000004">
    <property type="protein sequence ID" value="KAB0584682.1"/>
    <property type="molecule type" value="Genomic_DNA"/>
</dbReference>
<evidence type="ECO:0000259" key="4">
    <source>
        <dbReference type="PROSITE" id="PS50883"/>
    </source>
</evidence>
<sequence length="883" mass="99578">MSARRIVLYFLAFGILWILGSDHLLALITSDVATLSALQSVKGLAFVGLSALLILVLGRLAERRHQRLQDETNRQRERLAHILEVTPAVLYTLKPHPTDPGQWTVDFVSQNVEDMTGHAPEVWAARHDFWQRHLHPEDLPRVLAAQARLAGCDTLHHEYRIRHADGSYRWVDDRLRLLRGADGRPLLLTGAWLDITDRKCAEQAIQASESRYHELFEVNPLPMWVFDLGTLRFMAVNEAAIAKYGYSREEFLSMSIEDIRPAEDVEHLRRTVNIHRQDGGYGYSGEWQHVRKDGTRFWVEITGHTLLRDGRPARLVLAQDITDRRQAEERSRLISQVFEATEEGIFITDAQNRFVSINRTFSRITGYSPEEVLGQTPALLKSGRQNRAFYAELWKQLNTEGRWEGEIWNRNKAGEVYPEWLAINAIKDERGQLQQFLGIFTETSSRKSAEERILRLANHDSLTDLPNRALLADRARVVLATARHQHLPVVLMHLNLDHFSAINESLGHEAGDQVLRELALRLTRCLEPEDTLCRLGGDDFILLLPGTAVGDVAQISVRLMDAVAQPFAVAGQDLRLSASIGAAEFPENGSDLTELSQAAESAVHLAKREGRNTVRVASRRLQEQVQETLALARDLRWVVERRELVLHYQAQLDTRSERVVGLEALVRWQHPQRGLVPPGRFIPIAEESGLIQEIGRWVLDEALRQMAAWRAAGLPVVPVAINLSVSQFRHPRLPEDVAEALRRHDLPAHLLELELTESVAMEDSDFTIARIAALKQLGVTLSIDDFGTGYSSLSYLKRFTVDKLKIDQSFVRGLAQSPQDEAIVATVINLARSLGLHTIAEGVETAEQLDFLRRHGCDEVQGFHFHRPAPAEAVAGLLSSETL</sequence>
<keyword evidence="1" id="KW-1133">Transmembrane helix</keyword>
<dbReference type="PANTHER" id="PTHR44757">
    <property type="entry name" value="DIGUANYLATE CYCLASE DGCP"/>
    <property type="match status" value="1"/>
</dbReference>
<dbReference type="Gene3D" id="3.30.450.20">
    <property type="entry name" value="PAS domain"/>
    <property type="match status" value="3"/>
</dbReference>
<feature type="domain" description="PAC" evidence="3">
    <location>
        <begin position="155"/>
        <end position="207"/>
    </location>
</feature>
<keyword evidence="1" id="KW-0812">Transmembrane</keyword>
<feature type="domain" description="PAC" evidence="3">
    <location>
        <begin position="403"/>
        <end position="455"/>
    </location>
</feature>
<evidence type="ECO:0000313" key="6">
    <source>
        <dbReference type="EMBL" id="KAB0584682.1"/>
    </source>
</evidence>
<dbReference type="AlphaFoldDB" id="A0A643FGZ0"/>
<dbReference type="InterPro" id="IPR000160">
    <property type="entry name" value="GGDEF_dom"/>
</dbReference>
<dbReference type="RefSeq" id="WP_151122328.1">
    <property type="nucleotide sequence ID" value="NZ_CP088082.1"/>
</dbReference>
<feature type="domain" description="GGDEF" evidence="5">
    <location>
        <begin position="487"/>
        <end position="619"/>
    </location>
</feature>
<comment type="caution">
    <text evidence="6">The sequence shown here is derived from an EMBL/GenBank/DDBJ whole genome shotgun (WGS) entry which is preliminary data.</text>
</comment>
<dbReference type="InterPro" id="IPR013655">
    <property type="entry name" value="PAS_fold_3"/>
</dbReference>
<dbReference type="InterPro" id="IPR000700">
    <property type="entry name" value="PAS-assoc_C"/>
</dbReference>
<dbReference type="InterPro" id="IPR029787">
    <property type="entry name" value="Nucleotide_cyclase"/>
</dbReference>
<keyword evidence="1" id="KW-0472">Membrane</keyword>
<dbReference type="InterPro" id="IPR001610">
    <property type="entry name" value="PAC"/>
</dbReference>
<proteinExistence type="predicted"/>
<evidence type="ECO:0000259" key="2">
    <source>
        <dbReference type="PROSITE" id="PS50112"/>
    </source>
</evidence>
<dbReference type="PROSITE" id="PS50887">
    <property type="entry name" value="GGDEF"/>
    <property type="match status" value="1"/>
</dbReference>
<feature type="transmembrane region" description="Helical" evidence="1">
    <location>
        <begin position="7"/>
        <end position="28"/>
    </location>
</feature>
<dbReference type="SMART" id="SM00086">
    <property type="entry name" value="PAC"/>
    <property type="match status" value="3"/>
</dbReference>
<protein>
    <submittedName>
        <fullName evidence="6">EAL domain-containing protein</fullName>
    </submittedName>
</protein>
<reference evidence="6 7" key="1">
    <citation type="submission" date="2019-09" db="EMBL/GenBank/DDBJ databases">
        <title>Draft genome sequences of 48 bacterial type strains from the CCUG.</title>
        <authorList>
            <person name="Tunovic T."/>
            <person name="Pineiro-Iglesias B."/>
            <person name="Unosson C."/>
            <person name="Inganas E."/>
            <person name="Ohlen M."/>
            <person name="Cardew S."/>
            <person name="Jensie-Markopoulos S."/>
            <person name="Salva-Serra F."/>
            <person name="Jaen-Luchoro D."/>
            <person name="Karlsson R."/>
            <person name="Svensson-Stadler L."/>
            <person name="Chun J."/>
            <person name="Moore E."/>
        </authorList>
    </citation>
    <scope>NUCLEOTIDE SEQUENCE [LARGE SCALE GENOMIC DNA]</scope>
    <source>
        <strain evidence="6 7">CCUG 30977</strain>
    </source>
</reference>
<dbReference type="SMART" id="SM00091">
    <property type="entry name" value="PAS"/>
    <property type="match status" value="3"/>
</dbReference>
<dbReference type="Proteomes" id="UP000430120">
    <property type="component" value="Unassembled WGS sequence"/>
</dbReference>
<evidence type="ECO:0000256" key="1">
    <source>
        <dbReference type="SAM" id="Phobius"/>
    </source>
</evidence>
<dbReference type="SUPFAM" id="SSF55785">
    <property type="entry name" value="PYP-like sensor domain (PAS domain)"/>
    <property type="match status" value="3"/>
</dbReference>
<feature type="domain" description="EAL" evidence="4">
    <location>
        <begin position="628"/>
        <end position="882"/>
    </location>
</feature>
<dbReference type="SUPFAM" id="SSF55073">
    <property type="entry name" value="Nucleotide cyclase"/>
    <property type="match status" value="1"/>
</dbReference>
<dbReference type="NCBIfam" id="TIGR00229">
    <property type="entry name" value="sensory_box"/>
    <property type="match status" value="3"/>
</dbReference>
<feature type="domain" description="PAC" evidence="3">
    <location>
        <begin position="283"/>
        <end position="333"/>
    </location>
</feature>
<dbReference type="InterPro" id="IPR035965">
    <property type="entry name" value="PAS-like_dom_sf"/>
</dbReference>
<feature type="domain" description="PAS" evidence="2">
    <location>
        <begin position="208"/>
        <end position="279"/>
    </location>
</feature>
<dbReference type="InterPro" id="IPR043128">
    <property type="entry name" value="Rev_trsase/Diguanyl_cyclase"/>
</dbReference>
<dbReference type="PANTHER" id="PTHR44757:SF2">
    <property type="entry name" value="BIOFILM ARCHITECTURE MAINTENANCE PROTEIN MBAA"/>
    <property type="match status" value="1"/>
</dbReference>
<feature type="domain" description="PAS" evidence="2">
    <location>
        <begin position="330"/>
        <end position="376"/>
    </location>
</feature>
<dbReference type="SUPFAM" id="SSF141868">
    <property type="entry name" value="EAL domain-like"/>
    <property type="match status" value="1"/>
</dbReference>
<dbReference type="Pfam" id="PF00990">
    <property type="entry name" value="GGDEF"/>
    <property type="match status" value="1"/>
</dbReference>
<gene>
    <name evidence="6" type="ORF">F7Q92_02290</name>
</gene>
<dbReference type="NCBIfam" id="TIGR00254">
    <property type="entry name" value="GGDEF"/>
    <property type="match status" value="1"/>
</dbReference>
<keyword evidence="7" id="KW-1185">Reference proteome</keyword>
<dbReference type="Gene3D" id="3.30.70.270">
    <property type="match status" value="1"/>
</dbReference>
<dbReference type="InterPro" id="IPR001633">
    <property type="entry name" value="EAL_dom"/>
</dbReference>
<dbReference type="CDD" id="cd00130">
    <property type="entry name" value="PAS"/>
    <property type="match status" value="3"/>
</dbReference>
<dbReference type="CDD" id="cd01948">
    <property type="entry name" value="EAL"/>
    <property type="match status" value="1"/>
</dbReference>
<dbReference type="SMART" id="SM00052">
    <property type="entry name" value="EAL"/>
    <property type="match status" value="1"/>
</dbReference>
<dbReference type="Pfam" id="PF08447">
    <property type="entry name" value="PAS_3"/>
    <property type="match status" value="1"/>
</dbReference>
<accession>A0A643FGZ0</accession>
<dbReference type="PROSITE" id="PS50883">
    <property type="entry name" value="EAL"/>
    <property type="match status" value="1"/>
</dbReference>
<evidence type="ECO:0000259" key="5">
    <source>
        <dbReference type="PROSITE" id="PS50887"/>
    </source>
</evidence>
<dbReference type="InterPro" id="IPR035919">
    <property type="entry name" value="EAL_sf"/>
</dbReference>
<evidence type="ECO:0000313" key="7">
    <source>
        <dbReference type="Proteomes" id="UP000430120"/>
    </source>
</evidence>